<feature type="domain" description="CCHC-type" evidence="3">
    <location>
        <begin position="129"/>
        <end position="144"/>
    </location>
</feature>
<dbReference type="SMART" id="SM00343">
    <property type="entry name" value="ZnF_C2HC"/>
    <property type="match status" value="1"/>
</dbReference>
<dbReference type="InterPro" id="IPR001878">
    <property type="entry name" value="Znf_CCHC"/>
</dbReference>
<organism evidence="4 5">
    <name type="scientific">Solanum tuberosum</name>
    <name type="common">Potato</name>
    <dbReference type="NCBI Taxonomy" id="4113"/>
    <lineage>
        <taxon>Eukaryota</taxon>
        <taxon>Viridiplantae</taxon>
        <taxon>Streptophyta</taxon>
        <taxon>Embryophyta</taxon>
        <taxon>Tracheophyta</taxon>
        <taxon>Spermatophyta</taxon>
        <taxon>Magnoliopsida</taxon>
        <taxon>eudicotyledons</taxon>
        <taxon>Gunneridae</taxon>
        <taxon>Pentapetalae</taxon>
        <taxon>asterids</taxon>
        <taxon>lamiids</taxon>
        <taxon>Solanales</taxon>
        <taxon>Solanaceae</taxon>
        <taxon>Solanoideae</taxon>
        <taxon>Solaneae</taxon>
        <taxon>Solanum</taxon>
    </lineage>
</organism>
<dbReference type="EnsemblPlants" id="PGSC0003DMT400056531">
    <property type="protein sequence ID" value="PGSC0003DMT400056531"/>
    <property type="gene ID" value="PGSC0003DMG400021972"/>
</dbReference>
<evidence type="ECO:0000259" key="3">
    <source>
        <dbReference type="PROSITE" id="PS50158"/>
    </source>
</evidence>
<reference evidence="5" key="1">
    <citation type="journal article" date="2011" name="Nature">
        <title>Genome sequence and analysis of the tuber crop potato.</title>
        <authorList>
            <consortium name="The Potato Genome Sequencing Consortium"/>
        </authorList>
    </citation>
    <scope>NUCLEOTIDE SEQUENCE [LARGE SCALE GENOMIC DNA]</scope>
    <source>
        <strain evidence="5">cv. DM1-3 516 R44</strain>
    </source>
</reference>
<evidence type="ECO:0000256" key="2">
    <source>
        <dbReference type="SAM" id="Coils"/>
    </source>
</evidence>
<feature type="coiled-coil region" evidence="2">
    <location>
        <begin position="23"/>
        <end position="85"/>
    </location>
</feature>
<protein>
    <recommendedName>
        <fullName evidence="3">CCHC-type domain-containing protein</fullName>
    </recommendedName>
</protein>
<dbReference type="PROSITE" id="PS50158">
    <property type="entry name" value="ZF_CCHC"/>
    <property type="match status" value="1"/>
</dbReference>
<keyword evidence="1" id="KW-0479">Metal-binding</keyword>
<name>M1BZK1_SOLTU</name>
<dbReference type="Pfam" id="PF00098">
    <property type="entry name" value="zf-CCHC"/>
    <property type="match status" value="1"/>
</dbReference>
<evidence type="ECO:0000256" key="1">
    <source>
        <dbReference type="PROSITE-ProRule" id="PRU00047"/>
    </source>
</evidence>
<dbReference type="InterPro" id="IPR036875">
    <property type="entry name" value="Znf_CCHC_sf"/>
</dbReference>
<keyword evidence="1" id="KW-0862">Zinc</keyword>
<evidence type="ECO:0000313" key="4">
    <source>
        <dbReference type="EnsemblPlants" id="PGSC0003DMT400056531"/>
    </source>
</evidence>
<accession>M1BZK1</accession>
<dbReference type="PaxDb" id="4113-PGSC0003DMT400056531"/>
<keyword evidence="5" id="KW-1185">Reference proteome</keyword>
<evidence type="ECO:0000313" key="5">
    <source>
        <dbReference type="Proteomes" id="UP000011115"/>
    </source>
</evidence>
<keyword evidence="1" id="KW-0863">Zinc-finger</keyword>
<reference evidence="4" key="2">
    <citation type="submission" date="2015-06" db="UniProtKB">
        <authorList>
            <consortium name="EnsemblPlants"/>
        </authorList>
    </citation>
    <scope>IDENTIFICATION</scope>
    <source>
        <strain evidence="4">DM1-3 516 R44</strain>
    </source>
</reference>
<dbReference type="Proteomes" id="UP000011115">
    <property type="component" value="Unassembled WGS sequence"/>
</dbReference>
<proteinExistence type="predicted"/>
<dbReference type="GO" id="GO:0008270">
    <property type="term" value="F:zinc ion binding"/>
    <property type="evidence" value="ECO:0007669"/>
    <property type="project" value="UniProtKB-KW"/>
</dbReference>
<dbReference type="InParanoid" id="M1BZK1"/>
<dbReference type="SUPFAM" id="SSF57756">
    <property type="entry name" value="Retrovirus zinc finger-like domains"/>
    <property type="match status" value="1"/>
</dbReference>
<dbReference type="Pfam" id="PF22936">
    <property type="entry name" value="Pol_BBD"/>
    <property type="match status" value="1"/>
</dbReference>
<dbReference type="HOGENOM" id="CLU_1252506_0_0_1"/>
<dbReference type="AlphaFoldDB" id="M1BZK1"/>
<sequence length="221" mass="25298">MENVCFMALGETSEVRPFNCPNCNDLQNSLDMVADELQKVIDEYNKIAQDKKDWQILLEASQIEVDLLTEELEEVKMQLNSARKSSSHSYVRSNIFILNRRRSPNQNCNKSNRSILSSHSPDNSTKVACYTCGEFGHKSFNCRNILLENGSGDQKLLIIKDPKILGYLKETNLVVLQEPSKKTYRKGMWVLDNGCSRHMCGNKEIFKTIKIWGKNQEVSPM</sequence>
<dbReference type="InterPro" id="IPR054722">
    <property type="entry name" value="PolX-like_BBD"/>
</dbReference>
<keyword evidence="2" id="KW-0175">Coiled coil</keyword>
<dbReference type="GO" id="GO:0003676">
    <property type="term" value="F:nucleic acid binding"/>
    <property type="evidence" value="ECO:0007669"/>
    <property type="project" value="InterPro"/>
</dbReference>
<dbReference type="Gramene" id="PGSC0003DMT400056531">
    <property type="protein sequence ID" value="PGSC0003DMT400056531"/>
    <property type="gene ID" value="PGSC0003DMG400021972"/>
</dbReference>